<dbReference type="PANTHER" id="PTHR24363:SF5">
    <property type="entry name" value="SERINE_THREONINE KINASE-LIKE DOMAIN-CONTAINING PROTEIN STKLD1"/>
    <property type="match status" value="1"/>
</dbReference>
<reference evidence="5" key="1">
    <citation type="submission" date="2023-06" db="EMBL/GenBank/DDBJ databases">
        <title>Reference genome for the Northern bat (Eptesicus nilssonii), a most northern bat species.</title>
        <authorList>
            <person name="Laine V.N."/>
            <person name="Pulliainen A.T."/>
            <person name="Lilley T.M."/>
        </authorList>
    </citation>
    <scope>NUCLEOTIDE SEQUENCE</scope>
    <source>
        <strain evidence="5">BLF_Eptnil</strain>
        <tissue evidence="5">Kidney</tissue>
    </source>
</reference>
<dbReference type="Proteomes" id="UP001177744">
    <property type="component" value="Unassembled WGS sequence"/>
</dbReference>
<feature type="transmembrane region" description="Helical" evidence="3">
    <location>
        <begin position="7"/>
        <end position="37"/>
    </location>
</feature>
<keyword evidence="1" id="KW-0547">Nucleotide-binding</keyword>
<keyword evidence="6" id="KW-1185">Reference proteome</keyword>
<protein>
    <recommendedName>
        <fullName evidence="4">Protein kinase domain-containing protein</fullName>
    </recommendedName>
</protein>
<feature type="domain" description="Protein kinase" evidence="4">
    <location>
        <begin position="1"/>
        <end position="275"/>
    </location>
</feature>
<accession>A0AA40LHR0</accession>
<evidence type="ECO:0000313" key="6">
    <source>
        <dbReference type="Proteomes" id="UP001177744"/>
    </source>
</evidence>
<dbReference type="CDD" id="cd00180">
    <property type="entry name" value="PKc"/>
    <property type="match status" value="1"/>
</dbReference>
<dbReference type="InterPro" id="IPR011009">
    <property type="entry name" value="Kinase-like_dom_sf"/>
</dbReference>
<dbReference type="EMBL" id="JAULJE010000015">
    <property type="protein sequence ID" value="KAK1334006.1"/>
    <property type="molecule type" value="Genomic_DNA"/>
</dbReference>
<gene>
    <name evidence="5" type="ORF">QTO34_005005</name>
</gene>
<keyword evidence="3" id="KW-0472">Membrane</keyword>
<dbReference type="FunFam" id="1.10.510.10:FF:001115">
    <property type="entry name" value="Serine/threonine kinase like domain containing 1"/>
    <property type="match status" value="1"/>
</dbReference>
<keyword evidence="2" id="KW-0067">ATP-binding</keyword>
<dbReference type="Pfam" id="PF00069">
    <property type="entry name" value="Pkinase"/>
    <property type="match status" value="1"/>
</dbReference>
<organism evidence="5 6">
    <name type="scientific">Cnephaeus nilssonii</name>
    <name type="common">Northern bat</name>
    <name type="synonym">Eptesicus nilssonii</name>
    <dbReference type="NCBI Taxonomy" id="3371016"/>
    <lineage>
        <taxon>Eukaryota</taxon>
        <taxon>Metazoa</taxon>
        <taxon>Chordata</taxon>
        <taxon>Craniata</taxon>
        <taxon>Vertebrata</taxon>
        <taxon>Euteleostomi</taxon>
        <taxon>Mammalia</taxon>
        <taxon>Eutheria</taxon>
        <taxon>Laurasiatheria</taxon>
        <taxon>Chiroptera</taxon>
        <taxon>Yangochiroptera</taxon>
        <taxon>Vespertilionidae</taxon>
        <taxon>Cnephaeus</taxon>
    </lineage>
</organism>
<dbReference type="AlphaFoldDB" id="A0AA40LHR0"/>
<evidence type="ECO:0000256" key="3">
    <source>
        <dbReference type="SAM" id="Phobius"/>
    </source>
</evidence>
<name>A0AA40LHR0_CNENI</name>
<dbReference type="InterPro" id="IPR016024">
    <property type="entry name" value="ARM-type_fold"/>
</dbReference>
<evidence type="ECO:0000256" key="1">
    <source>
        <dbReference type="ARBA" id="ARBA00022741"/>
    </source>
</evidence>
<comment type="caution">
    <text evidence="5">The sequence shown here is derived from an EMBL/GenBank/DDBJ whole genome shotgun (WGS) entry which is preliminary data.</text>
</comment>
<evidence type="ECO:0000256" key="2">
    <source>
        <dbReference type="ARBA" id="ARBA00022840"/>
    </source>
</evidence>
<dbReference type="GO" id="GO:0004674">
    <property type="term" value="F:protein serine/threonine kinase activity"/>
    <property type="evidence" value="ECO:0007669"/>
    <property type="project" value="TreeGrafter"/>
</dbReference>
<dbReference type="SUPFAM" id="SSF48371">
    <property type="entry name" value="ARM repeat"/>
    <property type="match status" value="1"/>
</dbReference>
<evidence type="ECO:0000313" key="5">
    <source>
        <dbReference type="EMBL" id="KAK1334006.1"/>
    </source>
</evidence>
<dbReference type="InterPro" id="IPR000719">
    <property type="entry name" value="Prot_kinase_dom"/>
</dbReference>
<sequence>MVVMVMVVVVMVVVVVVVVVVVMVVAVMVMVVAVVMVECIDDHHANEALDELMPLLQLRHAHISIYHEMFIIWNGQTSSLFLCLVMDYNKGSFQNIIERAREKRNIIDSEWMQNMLGQVLDALGYLHRLDITHRNLKPSNIALVGINHCKLQDLSCDALMTHRAKWNIRAEEDPFQKSWMAPEALRFSFSQKADIWSLGCIILDMVSCSFTEATEAMLLRKSIRSLPNGLGAVLRTMEERRVPHAKIFSSLLPQMLQIDPSERITVREVIQLTLLSSDFRPTSVSLLLHQRDVPPFISAILSEGCVARILEVMQNFPSRPEVQLKVLDRLLRMSDDQLGLPWSMEVVTVLVTIMKNHERLLDIQLCACALLLRTLGQALAQDPAATVRRGSSITSVLLSVLRSHPEAQPLLVMVYSLLTIVCSRGCDSEELQKAGLFTHILERLDSCSGHREVCMAGLSLLWVLLVDADITDKAPLEKAPGLIAELLAAYPVDTEMAEAGCAVLWLLSLLGKVPGPGDGGCLGPGGDEAAPPAGCIKEHLLEEVVVLFLQSLRLCQDRVLLVNNACRGLASLAKVSELAALRVVVSEERGSGLGLIKDTYELHKDHPEVAENVCLLLVHLASYQDILCELVSSGIQTLVQEIKERFTSSLELVSYAERVLQSLEAARLPCSAQEPSAVAPEDQHLRIPAPCPVPSVLPRGAAR</sequence>
<dbReference type="PROSITE" id="PS50011">
    <property type="entry name" value="PROTEIN_KINASE_DOM"/>
    <property type="match status" value="1"/>
</dbReference>
<dbReference type="SUPFAM" id="SSF56112">
    <property type="entry name" value="Protein kinase-like (PK-like)"/>
    <property type="match status" value="1"/>
</dbReference>
<proteinExistence type="predicted"/>
<dbReference type="Gene3D" id="1.10.510.10">
    <property type="entry name" value="Transferase(Phosphotransferase) domain 1"/>
    <property type="match status" value="1"/>
</dbReference>
<dbReference type="PANTHER" id="PTHR24363">
    <property type="entry name" value="SERINE/THREONINE PROTEIN KINASE"/>
    <property type="match status" value="1"/>
</dbReference>
<keyword evidence="3" id="KW-1133">Transmembrane helix</keyword>
<dbReference type="GO" id="GO:0005524">
    <property type="term" value="F:ATP binding"/>
    <property type="evidence" value="ECO:0007669"/>
    <property type="project" value="UniProtKB-KW"/>
</dbReference>
<keyword evidence="3" id="KW-0812">Transmembrane</keyword>
<evidence type="ECO:0000259" key="4">
    <source>
        <dbReference type="PROSITE" id="PS50011"/>
    </source>
</evidence>